<sequence>MGKLFIIPQKGQQIVVHGNAVGAIDEKTKLPLDAAGPPSGKTEPVTYPRDAPVEVVVSQDKFDPPIIFSTRIAAGPRIPGAARSFETLEALIGQVKSKAWTGRTTHAELKNDGLLDLKDLSEVVKGLPDDASVFLTFKSN</sequence>
<reference evidence="1 2" key="1">
    <citation type="journal article" date="2013" name="Genome Biol.">
        <title>Comparative genomics of the core and accessory genomes of 48 Sinorhizobium strains comprising five genospecies.</title>
        <authorList>
            <person name="Sugawara M."/>
            <person name="Epstein B."/>
            <person name="Badgley B.D."/>
            <person name="Unno T."/>
            <person name="Xu L."/>
            <person name="Reese J."/>
            <person name="Gyaneshwar P."/>
            <person name="Denny R."/>
            <person name="Mudge J."/>
            <person name="Bharti A.K."/>
            <person name="Farmer A.D."/>
            <person name="May G.D."/>
            <person name="Woodward J.E."/>
            <person name="Medigue C."/>
            <person name="Vallenet D."/>
            <person name="Lajus A."/>
            <person name="Rouy Z."/>
            <person name="Martinez-Vaz B."/>
            <person name="Tiffin P."/>
            <person name="Young N.D."/>
            <person name="Sadowsky M.J."/>
        </authorList>
    </citation>
    <scope>NUCLEOTIDE SEQUENCE [LARGE SCALE GENOMIC DNA]</scope>
    <source>
        <strain evidence="1 2">USDA205</strain>
    </source>
</reference>
<dbReference type="Proteomes" id="UP000466694">
    <property type="component" value="Unassembled WGS sequence"/>
</dbReference>
<dbReference type="AlphaFoldDB" id="A0A844A561"/>
<dbReference type="EMBL" id="WISZ01000003">
    <property type="protein sequence ID" value="MQX06766.1"/>
    <property type="molecule type" value="Genomic_DNA"/>
</dbReference>
<organism evidence="1 2">
    <name type="scientific">Rhizobium fredii</name>
    <name type="common">Sinorhizobium fredii</name>
    <dbReference type="NCBI Taxonomy" id="380"/>
    <lineage>
        <taxon>Bacteria</taxon>
        <taxon>Pseudomonadati</taxon>
        <taxon>Pseudomonadota</taxon>
        <taxon>Alphaproteobacteria</taxon>
        <taxon>Hyphomicrobiales</taxon>
        <taxon>Rhizobiaceae</taxon>
        <taxon>Sinorhizobium/Ensifer group</taxon>
        <taxon>Sinorhizobium</taxon>
    </lineage>
</organism>
<protein>
    <submittedName>
        <fullName evidence="1">Uncharacterized protein</fullName>
    </submittedName>
</protein>
<name>A0A844A561_RHIFR</name>
<accession>A0A844A561</accession>
<gene>
    <name evidence="1" type="ORF">GHK48_00030</name>
</gene>
<evidence type="ECO:0000313" key="1">
    <source>
        <dbReference type="EMBL" id="MQX06766.1"/>
    </source>
</evidence>
<comment type="caution">
    <text evidence="1">The sequence shown here is derived from an EMBL/GenBank/DDBJ whole genome shotgun (WGS) entry which is preliminary data.</text>
</comment>
<proteinExistence type="predicted"/>
<dbReference type="RefSeq" id="WP_042779325.1">
    <property type="nucleotide sequence ID" value="NZ_WISZ01000003.1"/>
</dbReference>
<evidence type="ECO:0000313" key="2">
    <source>
        <dbReference type="Proteomes" id="UP000466694"/>
    </source>
</evidence>